<sequence>MQSRGMNGYNNDKGLDDIKAVEYLIHRAFYIGKSKDLSAIREVYHSMLTKFSDIPPYHRMDYEEACLHEEMFFANVSDYDYSIEDLRITMLDASSSVALATFILEYKGVVVDDYSFTGQAIKSRVRCSIICKKFDGRWYIVHEHLSNSSV</sequence>
<dbReference type="KEGG" id="ncv:NCAV_1237"/>
<evidence type="ECO:0000259" key="1">
    <source>
        <dbReference type="Pfam" id="PF13474"/>
    </source>
</evidence>
<dbReference type="InterPro" id="IPR032710">
    <property type="entry name" value="NTF2-like_dom_sf"/>
</dbReference>
<reference evidence="3" key="1">
    <citation type="submission" date="2018-01" db="EMBL/GenBank/DDBJ databases">
        <authorList>
            <person name="Kerou L M."/>
        </authorList>
    </citation>
    <scope>NUCLEOTIDE SEQUENCE [LARGE SCALE GENOMIC DNA]</scope>
    <source>
        <strain evidence="3">SCU2</strain>
    </source>
</reference>
<dbReference type="Gene3D" id="3.10.450.50">
    <property type="match status" value="1"/>
</dbReference>
<dbReference type="AlphaFoldDB" id="A0A2K5AS23"/>
<dbReference type="GeneID" id="41595241"/>
<organism evidence="2 3">
    <name type="scientific">Candidatus Nitrosocaldus cavascurensis</name>
    <dbReference type="NCBI Taxonomy" id="2058097"/>
    <lineage>
        <taxon>Archaea</taxon>
        <taxon>Nitrososphaerota</taxon>
        <taxon>Nitrososphaeria</taxon>
        <taxon>Candidatus Nitrosocaldales</taxon>
        <taxon>Candidatus Nitrosocaldaceae</taxon>
        <taxon>Candidatus Nitrosocaldus</taxon>
    </lineage>
</organism>
<dbReference type="RefSeq" id="WP_103286934.1">
    <property type="nucleotide sequence ID" value="NZ_LT981265.1"/>
</dbReference>
<accession>A0A2K5AS23</accession>
<dbReference type="InterPro" id="IPR037401">
    <property type="entry name" value="SnoaL-like"/>
</dbReference>
<proteinExistence type="predicted"/>
<dbReference type="EMBL" id="LT981265">
    <property type="protein sequence ID" value="SPC34404.1"/>
    <property type="molecule type" value="Genomic_DNA"/>
</dbReference>
<name>A0A2K5AS23_9ARCH</name>
<evidence type="ECO:0000313" key="3">
    <source>
        <dbReference type="Proteomes" id="UP000236248"/>
    </source>
</evidence>
<dbReference type="SUPFAM" id="SSF54427">
    <property type="entry name" value="NTF2-like"/>
    <property type="match status" value="1"/>
</dbReference>
<feature type="domain" description="SnoaL-like" evidence="1">
    <location>
        <begin position="31"/>
        <end position="146"/>
    </location>
</feature>
<gene>
    <name evidence="2" type="ORF">NCAV_1237</name>
</gene>
<evidence type="ECO:0000313" key="2">
    <source>
        <dbReference type="EMBL" id="SPC34404.1"/>
    </source>
</evidence>
<protein>
    <recommendedName>
        <fullName evidence="1">SnoaL-like domain-containing protein</fullName>
    </recommendedName>
</protein>
<keyword evidence="3" id="KW-1185">Reference proteome</keyword>
<dbReference type="Pfam" id="PF13474">
    <property type="entry name" value="SnoaL_3"/>
    <property type="match status" value="1"/>
</dbReference>
<dbReference type="Proteomes" id="UP000236248">
    <property type="component" value="Chromosome NCAV"/>
</dbReference>